<dbReference type="EMBL" id="JADIMY010000002">
    <property type="protein sequence ID" value="MBO8426967.1"/>
    <property type="molecule type" value="Genomic_DNA"/>
</dbReference>
<dbReference type="InterPro" id="IPR036013">
    <property type="entry name" value="Band_7/SPFH_dom_sf"/>
</dbReference>
<proteinExistence type="predicted"/>
<feature type="domain" description="Band 7" evidence="2">
    <location>
        <begin position="28"/>
        <end position="221"/>
    </location>
</feature>
<dbReference type="SUPFAM" id="SSF117892">
    <property type="entry name" value="Band 7/SPFH domain"/>
    <property type="match status" value="1"/>
</dbReference>
<gene>
    <name evidence="3" type="ORF">IAC58_00145</name>
</gene>
<name>A0A9D9GWL8_9BACL</name>
<feature type="coiled-coil region" evidence="1">
    <location>
        <begin position="193"/>
        <end position="232"/>
    </location>
</feature>
<reference evidence="3" key="1">
    <citation type="submission" date="2020-10" db="EMBL/GenBank/DDBJ databases">
        <authorList>
            <person name="Gilroy R."/>
        </authorList>
    </citation>
    <scope>NUCLEOTIDE SEQUENCE</scope>
    <source>
        <strain evidence="3">11159</strain>
    </source>
</reference>
<dbReference type="Proteomes" id="UP000823613">
    <property type="component" value="Unassembled WGS sequence"/>
</dbReference>
<protein>
    <submittedName>
        <fullName evidence="3">SPFH domain-containing protein</fullName>
    </submittedName>
</protein>
<reference evidence="3" key="2">
    <citation type="journal article" date="2021" name="PeerJ">
        <title>Extensive microbial diversity within the chicken gut microbiome revealed by metagenomics and culture.</title>
        <authorList>
            <person name="Gilroy R."/>
            <person name="Ravi A."/>
            <person name="Getino M."/>
            <person name="Pursley I."/>
            <person name="Horton D.L."/>
            <person name="Alikhan N.F."/>
            <person name="Baker D."/>
            <person name="Gharbi K."/>
            <person name="Hall N."/>
            <person name="Watson M."/>
            <person name="Adriaenssens E.M."/>
            <person name="Foster-Nyarko E."/>
            <person name="Jarju S."/>
            <person name="Secka A."/>
            <person name="Antonio M."/>
            <person name="Oren A."/>
            <person name="Chaudhuri R.R."/>
            <person name="La Ragione R."/>
            <person name="Hildebrand F."/>
            <person name="Pallen M.J."/>
        </authorList>
    </citation>
    <scope>NUCLEOTIDE SEQUENCE</scope>
    <source>
        <strain evidence="3">11159</strain>
    </source>
</reference>
<evidence type="ECO:0000259" key="2">
    <source>
        <dbReference type="Pfam" id="PF01145"/>
    </source>
</evidence>
<organism evidence="3 4">
    <name type="scientific">Candidatus Onthovivens merdipullorum</name>
    <dbReference type="NCBI Taxonomy" id="2840889"/>
    <lineage>
        <taxon>Bacteria</taxon>
        <taxon>Bacillati</taxon>
        <taxon>Bacillota</taxon>
        <taxon>Bacilli</taxon>
        <taxon>Bacillales</taxon>
        <taxon>Candidatus Onthovivens</taxon>
    </lineage>
</organism>
<comment type="caution">
    <text evidence="3">The sequence shown here is derived from an EMBL/GenBank/DDBJ whole genome shotgun (WGS) entry which is preliminary data.</text>
</comment>
<evidence type="ECO:0000313" key="4">
    <source>
        <dbReference type="Proteomes" id="UP000823613"/>
    </source>
</evidence>
<dbReference type="Pfam" id="PF01145">
    <property type="entry name" value="Band_7"/>
    <property type="match status" value="1"/>
</dbReference>
<dbReference type="PROSITE" id="PS51257">
    <property type="entry name" value="PROKAR_LIPOPROTEIN"/>
    <property type="match status" value="1"/>
</dbReference>
<accession>A0A9D9GWL8</accession>
<dbReference type="InterPro" id="IPR001107">
    <property type="entry name" value="Band_7"/>
</dbReference>
<sequence>MRTFKKFIFFSLLAIVSMITTQSCSRVKVDAGEEAVLVHKPMFFGDGGIDKKPIPTGSQWTWATTDNVNFKIIPIRYTENLNDVASNENTPLDFNTQILIQIQKGKTPILLQNYGVDWYKNNIQETYNNYTRNYVSKYSPFDLMSNRDTLALIDSNILRDMRDYVVELSKKAEFPITIISVITGRAIPNKEQLAEMNNTAAQIQAKISEDRRAEKEEARAKAERKRAIADKAYMNELNLTKDEFIQLRQWEVIENKQGANIDVLVGGAQSMWNVRR</sequence>
<evidence type="ECO:0000256" key="1">
    <source>
        <dbReference type="SAM" id="Coils"/>
    </source>
</evidence>
<evidence type="ECO:0000313" key="3">
    <source>
        <dbReference type="EMBL" id="MBO8426967.1"/>
    </source>
</evidence>
<dbReference type="AlphaFoldDB" id="A0A9D9GWL8"/>
<keyword evidence="1" id="KW-0175">Coiled coil</keyword>